<evidence type="ECO:0000313" key="12">
    <source>
        <dbReference type="EMBL" id="AJC12678.1"/>
    </source>
</evidence>
<dbReference type="GO" id="GO:0005829">
    <property type="term" value="C:cytosol"/>
    <property type="evidence" value="ECO:0007669"/>
    <property type="project" value="TreeGrafter"/>
</dbReference>
<feature type="binding site" evidence="11">
    <location>
        <position position="119"/>
    </location>
    <ligand>
        <name>ATP</name>
        <dbReference type="ChEBI" id="CHEBI:30616"/>
    </ligand>
</feature>
<keyword evidence="11" id="KW-0963">Cytoplasm</keyword>
<comment type="catalytic activity">
    <reaction evidence="10 11">
        <text>shikimate + ATP = 3-phosphoshikimate + ADP + H(+)</text>
        <dbReference type="Rhea" id="RHEA:13121"/>
        <dbReference type="ChEBI" id="CHEBI:15378"/>
        <dbReference type="ChEBI" id="CHEBI:30616"/>
        <dbReference type="ChEBI" id="CHEBI:36208"/>
        <dbReference type="ChEBI" id="CHEBI:145989"/>
        <dbReference type="ChEBI" id="CHEBI:456216"/>
        <dbReference type="EC" id="2.7.1.71"/>
    </reaction>
</comment>
<keyword evidence="11" id="KW-0479">Metal-binding</keyword>
<dbReference type="EMBL" id="CP009302">
    <property type="protein sequence ID" value="AJC12678.1"/>
    <property type="molecule type" value="Genomic_DNA"/>
</dbReference>
<dbReference type="PRINTS" id="PR01100">
    <property type="entry name" value="SHIKIMTKNASE"/>
</dbReference>
<comment type="pathway">
    <text evidence="1 11">Metabolic intermediate biosynthesis; chorismate biosynthesis; chorismate from D-erythrose 4-phosphate and phosphoenolpyruvate: step 5/7.</text>
</comment>
<evidence type="ECO:0000256" key="3">
    <source>
        <dbReference type="ARBA" id="ARBA00012154"/>
    </source>
</evidence>
<keyword evidence="11" id="KW-0460">Magnesium</keyword>
<name>A0A0A8B789_9ACTN</name>
<keyword evidence="7 11" id="KW-0418">Kinase</keyword>
<evidence type="ECO:0000256" key="2">
    <source>
        <dbReference type="ARBA" id="ARBA00006997"/>
    </source>
</evidence>
<protein>
    <recommendedName>
        <fullName evidence="3 11">Shikimate kinase</fullName>
        <shortName evidence="11">SK</shortName>
        <ecNumber evidence="3 11">2.7.1.71</ecNumber>
    </recommendedName>
</protein>
<keyword evidence="4 11" id="KW-0028">Amino-acid biosynthesis</keyword>
<dbReference type="GO" id="GO:0005524">
    <property type="term" value="F:ATP binding"/>
    <property type="evidence" value="ECO:0007669"/>
    <property type="project" value="UniProtKB-UniRule"/>
</dbReference>
<dbReference type="SUPFAM" id="SSF52540">
    <property type="entry name" value="P-loop containing nucleoside triphosphate hydrolases"/>
    <property type="match status" value="1"/>
</dbReference>
<dbReference type="Pfam" id="PF01202">
    <property type="entry name" value="SKI"/>
    <property type="match status" value="1"/>
</dbReference>
<evidence type="ECO:0000256" key="10">
    <source>
        <dbReference type="ARBA" id="ARBA00048567"/>
    </source>
</evidence>
<keyword evidence="13" id="KW-1185">Reference proteome</keyword>
<evidence type="ECO:0000256" key="7">
    <source>
        <dbReference type="ARBA" id="ARBA00022777"/>
    </source>
</evidence>
<dbReference type="GO" id="GO:0009423">
    <property type="term" value="P:chorismate biosynthetic process"/>
    <property type="evidence" value="ECO:0007669"/>
    <property type="project" value="UniProtKB-UniRule"/>
</dbReference>
<dbReference type="InterPro" id="IPR027417">
    <property type="entry name" value="P-loop_NTPase"/>
</dbReference>
<dbReference type="InterPro" id="IPR023000">
    <property type="entry name" value="Shikimate_kinase_CS"/>
</dbReference>
<sequence length="177" mass="19964">MLRKPVFFVGFMGAGKTSVVRRLARIAGSASVDMDRYIERRCERKIAEIFAEEGEAGFRKVETEVLRELAAAGPQFISCGGGVVVTPENREILKRSGFVVHLQITAHDAAKRIRNFERRPLFGDLDNAERICEERGPLYEEVADYTVRTADRSTGSVAYELRSVLRRKGVLWLRKSS</sequence>
<comment type="similarity">
    <text evidence="2 11">Belongs to the shikimate kinase family.</text>
</comment>
<keyword evidence="8 11" id="KW-0067">ATP-binding</keyword>
<dbReference type="CDD" id="cd00464">
    <property type="entry name" value="SK"/>
    <property type="match status" value="1"/>
</dbReference>
<feature type="binding site" evidence="11">
    <location>
        <position position="59"/>
    </location>
    <ligand>
        <name>substrate</name>
    </ligand>
</feature>
<dbReference type="HOGENOM" id="CLU_057607_4_3_11"/>
<dbReference type="Proteomes" id="UP000031121">
    <property type="component" value="Chromosome"/>
</dbReference>
<dbReference type="PROSITE" id="PS01128">
    <property type="entry name" value="SHIKIMATE_KINASE"/>
    <property type="match status" value="1"/>
</dbReference>
<dbReference type="GO" id="GO:0008652">
    <property type="term" value="P:amino acid biosynthetic process"/>
    <property type="evidence" value="ECO:0007669"/>
    <property type="project" value="UniProtKB-KW"/>
</dbReference>
<dbReference type="AlphaFoldDB" id="A0A0A8B789"/>
<accession>A0A0A8B789</accession>
<evidence type="ECO:0000256" key="9">
    <source>
        <dbReference type="ARBA" id="ARBA00023141"/>
    </source>
</evidence>
<dbReference type="InterPro" id="IPR000623">
    <property type="entry name" value="Shikimate_kinase/TSH1"/>
</dbReference>
<dbReference type="GO" id="GO:0009073">
    <property type="term" value="P:aromatic amino acid family biosynthetic process"/>
    <property type="evidence" value="ECO:0007669"/>
    <property type="project" value="UniProtKB-KW"/>
</dbReference>
<feature type="binding site" evidence="11">
    <location>
        <position position="17"/>
    </location>
    <ligand>
        <name>Mg(2+)</name>
        <dbReference type="ChEBI" id="CHEBI:18420"/>
    </ligand>
</feature>
<feature type="binding site" evidence="11">
    <location>
        <position position="152"/>
    </location>
    <ligand>
        <name>ATP</name>
        <dbReference type="ChEBI" id="CHEBI:30616"/>
    </ligand>
</feature>
<proteinExistence type="inferred from homology"/>
<comment type="function">
    <text evidence="11">Catalyzes the specific phosphorylation of the 3-hydroxyl group of shikimic acid using ATP as a cosubstrate.</text>
</comment>
<comment type="subunit">
    <text evidence="11">Monomer.</text>
</comment>
<reference evidence="13" key="1">
    <citation type="submission" date="2014-08" db="EMBL/GenBank/DDBJ databases">
        <title>Coriobacteriaceae sp. complete genome.</title>
        <authorList>
            <person name="Looft T."/>
            <person name="Bayles D.O."/>
            <person name="Stanton T.B."/>
        </authorList>
    </citation>
    <scope>NUCLEOTIDE SEQUENCE [LARGE SCALE GENOMIC DNA]</scope>
    <source>
        <strain evidence="13">68-1-3</strain>
    </source>
</reference>
<dbReference type="STRING" id="1531429.JI75_08490"/>
<dbReference type="PANTHER" id="PTHR21087">
    <property type="entry name" value="SHIKIMATE KINASE"/>
    <property type="match status" value="1"/>
</dbReference>
<evidence type="ECO:0000256" key="8">
    <source>
        <dbReference type="ARBA" id="ARBA00022840"/>
    </source>
</evidence>
<comment type="subcellular location">
    <subcellularLocation>
        <location evidence="11">Cytoplasm</location>
    </subcellularLocation>
</comment>
<evidence type="ECO:0000256" key="1">
    <source>
        <dbReference type="ARBA" id="ARBA00004842"/>
    </source>
</evidence>
<comment type="cofactor">
    <cofactor evidence="11">
        <name>Mg(2+)</name>
        <dbReference type="ChEBI" id="CHEBI:18420"/>
    </cofactor>
    <text evidence="11">Binds 1 Mg(2+) ion per subunit.</text>
</comment>
<evidence type="ECO:0000313" key="13">
    <source>
        <dbReference type="Proteomes" id="UP000031121"/>
    </source>
</evidence>
<dbReference type="Gene3D" id="3.40.50.300">
    <property type="entry name" value="P-loop containing nucleotide triphosphate hydrolases"/>
    <property type="match status" value="1"/>
</dbReference>
<organism evidence="12 13">
    <name type="scientific">Berryella intestinalis</name>
    <dbReference type="NCBI Taxonomy" id="1531429"/>
    <lineage>
        <taxon>Bacteria</taxon>
        <taxon>Bacillati</taxon>
        <taxon>Actinomycetota</taxon>
        <taxon>Coriobacteriia</taxon>
        <taxon>Eggerthellales</taxon>
        <taxon>Eggerthellaceae</taxon>
        <taxon>Berryella</taxon>
    </lineage>
</organism>
<feature type="binding site" evidence="11">
    <location>
        <begin position="13"/>
        <end position="18"/>
    </location>
    <ligand>
        <name>ATP</name>
        <dbReference type="ChEBI" id="CHEBI:30616"/>
    </ligand>
</feature>
<dbReference type="PANTHER" id="PTHR21087:SF16">
    <property type="entry name" value="SHIKIMATE KINASE 1, CHLOROPLASTIC"/>
    <property type="match status" value="1"/>
</dbReference>
<evidence type="ECO:0000256" key="11">
    <source>
        <dbReference type="HAMAP-Rule" id="MF_00109"/>
    </source>
</evidence>
<evidence type="ECO:0000256" key="6">
    <source>
        <dbReference type="ARBA" id="ARBA00022741"/>
    </source>
</evidence>
<dbReference type="HAMAP" id="MF_00109">
    <property type="entry name" value="Shikimate_kinase"/>
    <property type="match status" value="1"/>
</dbReference>
<dbReference type="UniPathway" id="UPA00053">
    <property type="reaction ID" value="UER00088"/>
</dbReference>
<evidence type="ECO:0000256" key="5">
    <source>
        <dbReference type="ARBA" id="ARBA00022679"/>
    </source>
</evidence>
<evidence type="ECO:0000256" key="4">
    <source>
        <dbReference type="ARBA" id="ARBA00022605"/>
    </source>
</evidence>
<gene>
    <name evidence="11" type="primary">aroK</name>
    <name evidence="12" type="ORF">JI75_08490</name>
</gene>
<keyword evidence="6 11" id="KW-0547">Nucleotide-binding</keyword>
<dbReference type="KEGG" id="cbac:JI75_08490"/>
<reference evidence="12 13" key="2">
    <citation type="journal article" date="2015" name="Genome Announc.">
        <title>Complete Genome Sequence of Coriobacteriaceae Strain 68-1-3, a Novel Mucus-Degrading Isolate from the Swine Intestinal Tract.</title>
        <authorList>
            <person name="Looft T."/>
            <person name="Bayles D.O."/>
            <person name="Alt D.P."/>
            <person name="Stanton T.B."/>
        </authorList>
    </citation>
    <scope>NUCLEOTIDE SEQUENCE [LARGE SCALE GENOMIC DNA]</scope>
    <source>
        <strain evidence="12 13">68-1-3</strain>
    </source>
</reference>
<dbReference type="EC" id="2.7.1.71" evidence="3 11"/>
<dbReference type="InterPro" id="IPR031322">
    <property type="entry name" value="Shikimate/glucono_kinase"/>
</dbReference>
<dbReference type="GO" id="GO:0000287">
    <property type="term" value="F:magnesium ion binding"/>
    <property type="evidence" value="ECO:0007669"/>
    <property type="project" value="UniProtKB-UniRule"/>
</dbReference>
<feature type="binding site" evidence="11">
    <location>
        <position position="135"/>
    </location>
    <ligand>
        <name>substrate</name>
    </ligand>
</feature>
<keyword evidence="9 11" id="KW-0057">Aromatic amino acid biosynthesis</keyword>
<feature type="binding site" evidence="11">
    <location>
        <position position="81"/>
    </location>
    <ligand>
        <name>substrate</name>
    </ligand>
</feature>
<keyword evidence="5 11" id="KW-0808">Transferase</keyword>
<feature type="binding site" evidence="11">
    <location>
        <position position="35"/>
    </location>
    <ligand>
        <name>substrate</name>
    </ligand>
</feature>
<dbReference type="GO" id="GO:0004765">
    <property type="term" value="F:shikimate kinase activity"/>
    <property type="evidence" value="ECO:0007669"/>
    <property type="project" value="UniProtKB-UniRule"/>
</dbReference>